<proteinExistence type="predicted"/>
<organism evidence="1">
    <name type="scientific">hydrocarbon metagenome</name>
    <dbReference type="NCBI Taxonomy" id="938273"/>
    <lineage>
        <taxon>unclassified sequences</taxon>
        <taxon>metagenomes</taxon>
        <taxon>ecological metagenomes</taxon>
    </lineage>
</organism>
<reference evidence="1" key="1">
    <citation type="journal article" date="2015" name="Proc. Natl. Acad. Sci. U.S.A.">
        <title>Networks of energetic and metabolic interactions define dynamics in microbial communities.</title>
        <authorList>
            <person name="Embree M."/>
            <person name="Liu J.K."/>
            <person name="Al-Bassam M.M."/>
            <person name="Zengler K."/>
        </authorList>
    </citation>
    <scope>NUCLEOTIDE SEQUENCE</scope>
</reference>
<sequence length="74" mass="8849">MRYESIFSHVKSFHDCNIKSYINYKKFEGRALARAYWTFSGHSFFNIHLLAELAKNEMARNLRQMQLYGGNKIR</sequence>
<evidence type="ECO:0000313" key="1">
    <source>
        <dbReference type="EMBL" id="KUG18737.1"/>
    </source>
</evidence>
<dbReference type="AlphaFoldDB" id="A0A0W8FD52"/>
<dbReference type="EMBL" id="LNQE01001366">
    <property type="protein sequence ID" value="KUG18737.1"/>
    <property type="molecule type" value="Genomic_DNA"/>
</dbReference>
<gene>
    <name evidence="1" type="ORF">ASZ90_011567</name>
</gene>
<comment type="caution">
    <text evidence="1">The sequence shown here is derived from an EMBL/GenBank/DDBJ whole genome shotgun (WGS) entry which is preliminary data.</text>
</comment>
<protein>
    <submittedName>
        <fullName evidence="1">Uncharacterized protein</fullName>
    </submittedName>
</protein>
<accession>A0A0W8FD52</accession>
<name>A0A0W8FD52_9ZZZZ</name>